<dbReference type="RefSeq" id="XP_022339006.1">
    <property type="nucleotide sequence ID" value="XM_022483298.1"/>
</dbReference>
<feature type="region of interest" description="Disordered" evidence="1">
    <location>
        <begin position="51"/>
        <end position="83"/>
    </location>
</feature>
<dbReference type="KEGG" id="cvn:111134352"/>
<evidence type="ECO:0000313" key="3">
    <source>
        <dbReference type="RefSeq" id="XP_022339006.1"/>
    </source>
</evidence>
<evidence type="ECO:0000256" key="1">
    <source>
        <dbReference type="SAM" id="MobiDB-lite"/>
    </source>
</evidence>
<dbReference type="GeneID" id="111134352"/>
<dbReference type="AlphaFoldDB" id="A0A8B8EH88"/>
<name>A0A8B8EH88_CRAVI</name>
<protein>
    <submittedName>
        <fullName evidence="3">Uncharacterized protein LOC111134352</fullName>
    </submittedName>
</protein>
<accession>A0A8B8EH88</accession>
<keyword evidence="2" id="KW-1185">Reference proteome</keyword>
<proteinExistence type="predicted"/>
<feature type="compositionally biased region" description="Polar residues" evidence="1">
    <location>
        <begin position="59"/>
        <end position="71"/>
    </location>
</feature>
<dbReference type="Proteomes" id="UP000694844">
    <property type="component" value="Chromosome 5"/>
</dbReference>
<sequence length="162" mass="18307">MLLLMKVVTSEITRDHDVVSRQLETLFPSKSLTDPIFVDVADDHIVVPQVLHQEKPKSTPGNKPSTSSTAATDEPVPTGSSHYTDEAAEFEEETVDGKFRFDWRLTLTINLLDILVEKKRKIQSNCLKLKKTWPVIAKTISKETSNNPTAGQCREKYYSLNF</sequence>
<organism evidence="2 3">
    <name type="scientific">Crassostrea virginica</name>
    <name type="common">Eastern oyster</name>
    <dbReference type="NCBI Taxonomy" id="6565"/>
    <lineage>
        <taxon>Eukaryota</taxon>
        <taxon>Metazoa</taxon>
        <taxon>Spiralia</taxon>
        <taxon>Lophotrochozoa</taxon>
        <taxon>Mollusca</taxon>
        <taxon>Bivalvia</taxon>
        <taxon>Autobranchia</taxon>
        <taxon>Pteriomorphia</taxon>
        <taxon>Ostreida</taxon>
        <taxon>Ostreoidea</taxon>
        <taxon>Ostreidae</taxon>
        <taxon>Crassostrea</taxon>
    </lineage>
</organism>
<reference evidence="3" key="1">
    <citation type="submission" date="2025-08" db="UniProtKB">
        <authorList>
            <consortium name="RefSeq"/>
        </authorList>
    </citation>
    <scope>IDENTIFICATION</scope>
    <source>
        <tissue evidence="3">Whole sample</tissue>
    </source>
</reference>
<evidence type="ECO:0000313" key="2">
    <source>
        <dbReference type="Proteomes" id="UP000694844"/>
    </source>
</evidence>
<gene>
    <name evidence="3" type="primary">LOC111134352</name>
</gene>